<dbReference type="EMBL" id="JACJVR010000110">
    <property type="protein sequence ID" value="MBB6695044.1"/>
    <property type="molecule type" value="Genomic_DNA"/>
</dbReference>
<evidence type="ECO:0000256" key="3">
    <source>
        <dbReference type="ARBA" id="ARBA00023027"/>
    </source>
</evidence>
<keyword evidence="6" id="KW-1185">Reference proteome</keyword>
<dbReference type="GO" id="GO:0016616">
    <property type="term" value="F:oxidoreductase activity, acting on the CH-OH group of donors, NAD or NADP as acceptor"/>
    <property type="evidence" value="ECO:0007669"/>
    <property type="project" value="InterPro"/>
</dbReference>
<dbReference type="Pfam" id="PF02826">
    <property type="entry name" value="2-Hacid_dh_C"/>
    <property type="match status" value="1"/>
</dbReference>
<dbReference type="SUPFAM" id="SSF52283">
    <property type="entry name" value="Formate/glycerate dehydrogenase catalytic domain-like"/>
    <property type="match status" value="1"/>
</dbReference>
<evidence type="ECO:0000313" key="6">
    <source>
        <dbReference type="Proteomes" id="UP000553776"/>
    </source>
</evidence>
<comment type="similarity">
    <text evidence="1">Belongs to the D-isomer specific 2-hydroxyacid dehydrogenase family.</text>
</comment>
<keyword evidence="2" id="KW-0560">Oxidoreductase</keyword>
<dbReference type="Gene3D" id="3.40.50.720">
    <property type="entry name" value="NAD(P)-binding Rossmann-like Domain"/>
    <property type="match status" value="2"/>
</dbReference>
<gene>
    <name evidence="5" type="ORF">H7B90_26980</name>
</gene>
<dbReference type="AlphaFoldDB" id="A0A841UA79"/>
<protein>
    <submittedName>
        <fullName evidence="5">2-hydroxyacid dehydrogenase</fullName>
    </submittedName>
</protein>
<evidence type="ECO:0000256" key="1">
    <source>
        <dbReference type="ARBA" id="ARBA00005854"/>
    </source>
</evidence>
<organism evidence="5 6">
    <name type="scientific">Cohnella xylanilytica</name>
    <dbReference type="NCBI Taxonomy" id="557555"/>
    <lineage>
        <taxon>Bacteria</taxon>
        <taxon>Bacillati</taxon>
        <taxon>Bacillota</taxon>
        <taxon>Bacilli</taxon>
        <taxon>Bacillales</taxon>
        <taxon>Paenibacillaceae</taxon>
        <taxon>Cohnella</taxon>
    </lineage>
</organism>
<accession>A0A841UA79</accession>
<dbReference type="InterPro" id="IPR006140">
    <property type="entry name" value="D-isomer_DH_NAD-bd"/>
</dbReference>
<evidence type="ECO:0000313" key="5">
    <source>
        <dbReference type="EMBL" id="MBB6695044.1"/>
    </source>
</evidence>
<dbReference type="InterPro" id="IPR036291">
    <property type="entry name" value="NAD(P)-bd_dom_sf"/>
</dbReference>
<feature type="domain" description="D-isomer specific 2-hydroxyacid dehydrogenase NAD-binding" evidence="4">
    <location>
        <begin position="137"/>
        <end position="315"/>
    </location>
</feature>
<evidence type="ECO:0000256" key="2">
    <source>
        <dbReference type="ARBA" id="ARBA00023002"/>
    </source>
</evidence>
<name>A0A841UA79_9BACL</name>
<keyword evidence="3" id="KW-0520">NAD</keyword>
<dbReference type="RefSeq" id="WP_185139000.1">
    <property type="nucleotide sequence ID" value="NZ_JACJVR010000110.1"/>
</dbReference>
<evidence type="ECO:0000259" key="4">
    <source>
        <dbReference type="Pfam" id="PF02826"/>
    </source>
</evidence>
<comment type="caution">
    <text evidence="5">The sequence shown here is derived from an EMBL/GenBank/DDBJ whole genome shotgun (WGS) entry which is preliminary data.</text>
</comment>
<dbReference type="Proteomes" id="UP000553776">
    <property type="component" value="Unassembled WGS sequence"/>
</dbReference>
<dbReference type="PANTHER" id="PTHR42789">
    <property type="entry name" value="D-ISOMER SPECIFIC 2-HYDROXYACID DEHYDROGENASE FAMILY PROTEIN (AFU_ORTHOLOGUE AFUA_6G10090)"/>
    <property type="match status" value="1"/>
</dbReference>
<reference evidence="5 6" key="1">
    <citation type="submission" date="2020-08" db="EMBL/GenBank/DDBJ databases">
        <title>Cohnella phylogeny.</title>
        <authorList>
            <person name="Dunlap C."/>
        </authorList>
    </citation>
    <scope>NUCLEOTIDE SEQUENCE [LARGE SCALE GENOMIC DNA]</scope>
    <source>
        <strain evidence="5 6">DSM 25239</strain>
    </source>
</reference>
<dbReference type="SUPFAM" id="SSF51735">
    <property type="entry name" value="NAD(P)-binding Rossmann-fold domains"/>
    <property type="match status" value="1"/>
</dbReference>
<sequence>MDKKPKIVVVGDALLTPEFLAESFSSFAAAGWDVVPFRFGPPTLHELDEQLLVLEREGPDAIPAPEGLEPLLADAELLVVHICPVSSSLLERNPQLLAVGVLRGGYENVDAAGAEKLGIPVVHTLGRTSEAVSDFTVGMMLAEMRNIARCHADIRAGGWPKEFPNTGRIPEMRELTVGIAGFGEIGRLVAKKLGGFGCRVLAYDPYVPDDAVRGAGAEPADWETLLAESDVLTLHSRHSAGSPPLLGEAEFARMKAGSYLINTARAGLVDMAALAAALRSGRLSGAALDVFDAEPLTPDHPLRGLDNVTMTSHIAFDTEAFYKRSSVLWREGMDRLFEGSDRRVWINKTPLADERIEKLKALWQAAAAKV</sequence>
<dbReference type="PANTHER" id="PTHR42789:SF1">
    <property type="entry name" value="D-ISOMER SPECIFIC 2-HYDROXYACID DEHYDROGENASE FAMILY PROTEIN (AFU_ORTHOLOGUE AFUA_6G10090)"/>
    <property type="match status" value="1"/>
</dbReference>
<dbReference type="InterPro" id="IPR050857">
    <property type="entry name" value="D-2-hydroxyacid_DH"/>
</dbReference>
<dbReference type="GO" id="GO:0051287">
    <property type="term" value="F:NAD binding"/>
    <property type="evidence" value="ECO:0007669"/>
    <property type="project" value="InterPro"/>
</dbReference>
<proteinExistence type="inferred from homology"/>
<dbReference type="CDD" id="cd12171">
    <property type="entry name" value="2-Hacid_dh_10"/>
    <property type="match status" value="1"/>
</dbReference>